<comment type="subcellular location">
    <subcellularLocation>
        <location evidence="1">Membrane</location>
        <topology evidence="1">Multi-pass membrane protein</topology>
    </subcellularLocation>
</comment>
<evidence type="ECO:0000313" key="14">
    <source>
        <dbReference type="EMBL" id="PJJ58188.1"/>
    </source>
</evidence>
<evidence type="ECO:0000256" key="10">
    <source>
        <dbReference type="ARBA" id="ARBA00023136"/>
    </source>
</evidence>
<gene>
    <name evidence="14" type="ORF">CLV56_2434</name>
</gene>
<keyword evidence="4" id="KW-0633">Potassium transport</keyword>
<organism evidence="14 15">
    <name type="scientific">Mumia flava</name>
    <dbReference type="NCBI Taxonomy" id="1348852"/>
    <lineage>
        <taxon>Bacteria</taxon>
        <taxon>Bacillati</taxon>
        <taxon>Actinomycetota</taxon>
        <taxon>Actinomycetes</taxon>
        <taxon>Propionibacteriales</taxon>
        <taxon>Nocardioidaceae</taxon>
        <taxon>Mumia</taxon>
    </lineage>
</organism>
<evidence type="ECO:0000313" key="15">
    <source>
        <dbReference type="Proteomes" id="UP000230842"/>
    </source>
</evidence>
<dbReference type="EMBL" id="PGEZ01000001">
    <property type="protein sequence ID" value="PJJ58188.1"/>
    <property type="molecule type" value="Genomic_DNA"/>
</dbReference>
<evidence type="ECO:0000256" key="11">
    <source>
        <dbReference type="ARBA" id="ARBA00023303"/>
    </source>
</evidence>
<dbReference type="RefSeq" id="WP_039339826.1">
    <property type="nucleotide sequence ID" value="NZ_PGEZ01000001.1"/>
</dbReference>
<feature type="transmembrane region" description="Helical" evidence="13">
    <location>
        <begin position="159"/>
        <end position="181"/>
    </location>
</feature>
<proteinExistence type="inferred from homology"/>
<feature type="transmembrane region" description="Helical" evidence="13">
    <location>
        <begin position="52"/>
        <end position="70"/>
    </location>
</feature>
<evidence type="ECO:0000256" key="5">
    <source>
        <dbReference type="ARBA" id="ARBA00022692"/>
    </source>
</evidence>
<keyword evidence="11" id="KW-0407">Ion channel</keyword>
<feature type="transmembrane region" description="Helical" evidence="13">
    <location>
        <begin position="113"/>
        <end position="133"/>
    </location>
</feature>
<comment type="similarity">
    <text evidence="2">Belongs to the TMEM175 family.</text>
</comment>
<protein>
    <submittedName>
        <fullName evidence="14">Putative membrane protein</fullName>
    </submittedName>
</protein>
<comment type="caution">
    <text evidence="14">The sequence shown here is derived from an EMBL/GenBank/DDBJ whole genome shotgun (WGS) entry which is preliminary data.</text>
</comment>
<keyword evidence="5 13" id="KW-0812">Transmembrane</keyword>
<dbReference type="Proteomes" id="UP000230842">
    <property type="component" value="Unassembled WGS sequence"/>
</dbReference>
<keyword evidence="10 13" id="KW-0472">Membrane</keyword>
<dbReference type="AlphaFoldDB" id="A0A0B2BUK1"/>
<dbReference type="Pfam" id="PF06736">
    <property type="entry name" value="TMEM175"/>
    <property type="match status" value="1"/>
</dbReference>
<evidence type="ECO:0000256" key="9">
    <source>
        <dbReference type="ARBA" id="ARBA00023065"/>
    </source>
</evidence>
<dbReference type="OrthoDB" id="7626281at2"/>
<accession>A0A0B2BUK1</accession>
<evidence type="ECO:0000256" key="2">
    <source>
        <dbReference type="ARBA" id="ARBA00006920"/>
    </source>
</evidence>
<keyword evidence="8 13" id="KW-1133">Transmembrane helix</keyword>
<keyword evidence="6" id="KW-0631">Potassium channel</keyword>
<dbReference type="GO" id="GO:0015252">
    <property type="term" value="F:proton channel activity"/>
    <property type="evidence" value="ECO:0007669"/>
    <property type="project" value="InterPro"/>
</dbReference>
<keyword evidence="3" id="KW-0813">Transport</keyword>
<evidence type="ECO:0000256" key="13">
    <source>
        <dbReference type="SAM" id="Phobius"/>
    </source>
</evidence>
<evidence type="ECO:0000256" key="4">
    <source>
        <dbReference type="ARBA" id="ARBA00022538"/>
    </source>
</evidence>
<dbReference type="PANTHER" id="PTHR31462">
    <property type="entry name" value="ENDOSOMAL/LYSOSOMAL POTASSIUM CHANNEL TMEM175"/>
    <property type="match status" value="1"/>
</dbReference>
<evidence type="ECO:0000256" key="1">
    <source>
        <dbReference type="ARBA" id="ARBA00004141"/>
    </source>
</evidence>
<evidence type="ECO:0000256" key="6">
    <source>
        <dbReference type="ARBA" id="ARBA00022826"/>
    </source>
</evidence>
<keyword evidence="9" id="KW-0406">Ion transport</keyword>
<keyword evidence="7" id="KW-0630">Potassium</keyword>
<evidence type="ECO:0000256" key="8">
    <source>
        <dbReference type="ARBA" id="ARBA00022989"/>
    </source>
</evidence>
<evidence type="ECO:0000256" key="3">
    <source>
        <dbReference type="ARBA" id="ARBA00022448"/>
    </source>
</evidence>
<dbReference type="InterPro" id="IPR010617">
    <property type="entry name" value="TMEM175-like"/>
</dbReference>
<name>A0A0B2BUK1_9ACTN</name>
<evidence type="ECO:0000256" key="12">
    <source>
        <dbReference type="ARBA" id="ARBA00034430"/>
    </source>
</evidence>
<reference evidence="14 15" key="1">
    <citation type="submission" date="2017-11" db="EMBL/GenBank/DDBJ databases">
        <title>Genomic Encyclopedia of Archaeal and Bacterial Type Strains, Phase II (KMG-II): From Individual Species to Whole Genera.</title>
        <authorList>
            <person name="Goeker M."/>
        </authorList>
    </citation>
    <scope>NUCLEOTIDE SEQUENCE [LARGE SCALE GENOMIC DNA]</scope>
    <source>
        <strain evidence="14 15">DSM 27763</strain>
    </source>
</reference>
<sequence>MASERGLDRLLAFSDAVVAIALTLLVLPLVDVVAEADDAPSVGALVSEHSDVFLGFGISFAVIWVLWRAHHQTLEHFASYDEVITGLHFVWLLTIVLLPFSTELISVSDPMTAAMPVYVTTLLVSVVALRLIVRQGRRRPALLRDDAAAQAWRDGPEDIVLIPLLAVVLVITIVAPGLGAYPMLLLFLQAPVAWVRARLGPGPRTG</sequence>
<dbReference type="GO" id="GO:0005267">
    <property type="term" value="F:potassium channel activity"/>
    <property type="evidence" value="ECO:0007669"/>
    <property type="project" value="UniProtKB-KW"/>
</dbReference>
<dbReference type="GO" id="GO:0016020">
    <property type="term" value="C:membrane"/>
    <property type="evidence" value="ECO:0007669"/>
    <property type="project" value="UniProtKB-SubCell"/>
</dbReference>
<dbReference type="PANTHER" id="PTHR31462:SF5">
    <property type="entry name" value="ENDOSOMAL_LYSOSOMAL PROTON CHANNEL TMEM175"/>
    <property type="match status" value="1"/>
</dbReference>
<evidence type="ECO:0000256" key="7">
    <source>
        <dbReference type="ARBA" id="ARBA00022958"/>
    </source>
</evidence>
<keyword evidence="15" id="KW-1185">Reference proteome</keyword>
<comment type="catalytic activity">
    <reaction evidence="12">
        <text>K(+)(in) = K(+)(out)</text>
        <dbReference type="Rhea" id="RHEA:29463"/>
        <dbReference type="ChEBI" id="CHEBI:29103"/>
    </reaction>
</comment>
<feature type="transmembrane region" description="Helical" evidence="13">
    <location>
        <begin position="82"/>
        <end position="101"/>
    </location>
</feature>